<evidence type="ECO:0000256" key="9">
    <source>
        <dbReference type="ARBA" id="ARBA00023098"/>
    </source>
</evidence>
<evidence type="ECO:0000256" key="11">
    <source>
        <dbReference type="SAM" id="Phobius"/>
    </source>
</evidence>
<sequence>MPLMIFLLVLVAAALHASWNAIVKRGPDKFLGTVLVTGSATLLSAAAIPFLAPPAADSWPWLALSVVLQASYYALVARCYQHADMSLAYPLMRGCAPILVTMAGAVMGERLPAPALIGILLVSTGILCMAVGTRSGRIGMPLLTAAMIATYTVVDAHGARLSGNAVGYALWLFLLSGLPLTLWAAVRRRGELLVYARRHWVLGIAGGFGTTASYAIALWAMTRAPVAMVAALRETSILFALLISVLVLGERVPRVRWLAAGLIVGGAIVLRVAG</sequence>
<feature type="transmembrane region" description="Helical" evidence="11">
    <location>
        <begin position="30"/>
        <end position="52"/>
    </location>
</feature>
<dbReference type="GO" id="GO:0022857">
    <property type="term" value="F:transmembrane transporter activity"/>
    <property type="evidence" value="ECO:0007669"/>
    <property type="project" value="InterPro"/>
</dbReference>
<evidence type="ECO:0000256" key="5">
    <source>
        <dbReference type="ARBA" id="ARBA00022556"/>
    </source>
</evidence>
<dbReference type="GO" id="GO:0009245">
    <property type="term" value="P:lipid A biosynthetic process"/>
    <property type="evidence" value="ECO:0007669"/>
    <property type="project" value="UniProtKB-KW"/>
</dbReference>
<feature type="transmembrane region" description="Helical" evidence="11">
    <location>
        <begin position="166"/>
        <end position="186"/>
    </location>
</feature>
<feature type="transmembrane region" description="Helical" evidence="11">
    <location>
        <begin position="113"/>
        <end position="131"/>
    </location>
</feature>
<keyword evidence="14" id="KW-1185">Reference proteome</keyword>
<dbReference type="Pfam" id="PF00892">
    <property type="entry name" value="EamA"/>
    <property type="match status" value="1"/>
</dbReference>
<proteinExistence type="predicted"/>
<evidence type="ECO:0000256" key="3">
    <source>
        <dbReference type="ARBA" id="ARBA00022516"/>
    </source>
</evidence>
<keyword evidence="9" id="KW-0443">Lipid metabolism</keyword>
<dbReference type="Proteomes" id="UP000547058">
    <property type="component" value="Unassembled WGS sequence"/>
</dbReference>
<feature type="domain" description="EamA" evidence="12">
    <location>
        <begin position="142"/>
        <end position="270"/>
    </location>
</feature>
<feature type="transmembrane region" description="Helical" evidence="11">
    <location>
        <begin position="58"/>
        <end position="75"/>
    </location>
</feature>
<dbReference type="AlphaFoldDB" id="A0A7W3FQS4"/>
<comment type="caution">
    <text evidence="13">The sequence shown here is derived from an EMBL/GenBank/DDBJ whole genome shotgun (WGS) entry which is preliminary data.</text>
</comment>
<dbReference type="PANTHER" id="PTHR30561">
    <property type="entry name" value="SMR FAMILY PROTON-DEPENDENT DRUG EFFLUX TRANSPORTER SUGE"/>
    <property type="match status" value="1"/>
</dbReference>
<dbReference type="PANTHER" id="PTHR30561:SF9">
    <property type="entry name" value="4-AMINO-4-DEOXY-L-ARABINOSE-PHOSPHOUNDECAPRENOL FLIPPASE SUBUNIT ARNF-RELATED"/>
    <property type="match status" value="1"/>
</dbReference>
<dbReference type="GO" id="GO:0009103">
    <property type="term" value="P:lipopolysaccharide biosynthetic process"/>
    <property type="evidence" value="ECO:0007669"/>
    <property type="project" value="UniProtKB-KW"/>
</dbReference>
<evidence type="ECO:0000256" key="8">
    <source>
        <dbReference type="ARBA" id="ARBA00022989"/>
    </source>
</evidence>
<evidence type="ECO:0000256" key="4">
    <source>
        <dbReference type="ARBA" id="ARBA00022519"/>
    </source>
</evidence>
<gene>
    <name evidence="13" type="ORF">H4O11_19125</name>
</gene>
<feature type="transmembrane region" description="Helical" evidence="11">
    <location>
        <begin position="138"/>
        <end position="154"/>
    </location>
</feature>
<evidence type="ECO:0000256" key="7">
    <source>
        <dbReference type="ARBA" id="ARBA00022985"/>
    </source>
</evidence>
<evidence type="ECO:0000256" key="1">
    <source>
        <dbReference type="ARBA" id="ARBA00004651"/>
    </source>
</evidence>
<dbReference type="InterPro" id="IPR000390">
    <property type="entry name" value="Small_drug/metabolite_transptr"/>
</dbReference>
<feature type="transmembrane region" description="Helical" evidence="11">
    <location>
        <begin position="87"/>
        <end position="107"/>
    </location>
</feature>
<keyword evidence="7" id="KW-0448">Lipopolysaccharide biosynthesis</keyword>
<organism evidence="13 14">
    <name type="scientific">Stenotrophomonas tumulicola</name>
    <dbReference type="NCBI Taxonomy" id="1685415"/>
    <lineage>
        <taxon>Bacteria</taxon>
        <taxon>Pseudomonadati</taxon>
        <taxon>Pseudomonadota</taxon>
        <taxon>Gammaproteobacteria</taxon>
        <taxon>Lysobacterales</taxon>
        <taxon>Lysobacteraceae</taxon>
        <taxon>Stenotrophomonas</taxon>
    </lineage>
</organism>
<keyword evidence="3" id="KW-0444">Lipid biosynthesis</keyword>
<dbReference type="InterPro" id="IPR037185">
    <property type="entry name" value="EmrE-like"/>
</dbReference>
<name>A0A7W3FQS4_9GAMM</name>
<feature type="transmembrane region" description="Helical" evidence="11">
    <location>
        <begin position="226"/>
        <end position="248"/>
    </location>
</feature>
<evidence type="ECO:0000313" key="13">
    <source>
        <dbReference type="EMBL" id="MBA8683920.1"/>
    </source>
</evidence>
<keyword evidence="4" id="KW-0997">Cell inner membrane</keyword>
<dbReference type="GO" id="GO:0005886">
    <property type="term" value="C:plasma membrane"/>
    <property type="evidence" value="ECO:0007669"/>
    <property type="project" value="UniProtKB-SubCell"/>
</dbReference>
<accession>A0A7W3FQS4</accession>
<keyword evidence="10 11" id="KW-0472">Membrane</keyword>
<feature type="transmembrane region" description="Helical" evidence="11">
    <location>
        <begin position="255"/>
        <end position="273"/>
    </location>
</feature>
<dbReference type="InterPro" id="IPR000620">
    <property type="entry name" value="EamA_dom"/>
</dbReference>
<evidence type="ECO:0000313" key="14">
    <source>
        <dbReference type="Proteomes" id="UP000547058"/>
    </source>
</evidence>
<keyword evidence="6 11" id="KW-0812">Transmembrane</keyword>
<dbReference type="Gene3D" id="1.10.3730.20">
    <property type="match status" value="2"/>
</dbReference>
<feature type="transmembrane region" description="Helical" evidence="11">
    <location>
        <begin position="6"/>
        <end position="23"/>
    </location>
</feature>
<protein>
    <submittedName>
        <fullName evidence="13">EamA family transporter</fullName>
    </submittedName>
</protein>
<evidence type="ECO:0000256" key="6">
    <source>
        <dbReference type="ARBA" id="ARBA00022692"/>
    </source>
</evidence>
<evidence type="ECO:0000256" key="10">
    <source>
        <dbReference type="ARBA" id="ARBA00023136"/>
    </source>
</evidence>
<dbReference type="RefSeq" id="WP_182342618.1">
    <property type="nucleotide sequence ID" value="NZ_JACGXS010000021.1"/>
</dbReference>
<evidence type="ECO:0000256" key="2">
    <source>
        <dbReference type="ARBA" id="ARBA00022475"/>
    </source>
</evidence>
<keyword evidence="5" id="KW-0441">Lipid A biosynthesis</keyword>
<keyword evidence="2" id="KW-1003">Cell membrane</keyword>
<keyword evidence="8 11" id="KW-1133">Transmembrane helix</keyword>
<feature type="transmembrane region" description="Helical" evidence="11">
    <location>
        <begin position="198"/>
        <end position="220"/>
    </location>
</feature>
<evidence type="ECO:0000259" key="12">
    <source>
        <dbReference type="Pfam" id="PF00892"/>
    </source>
</evidence>
<dbReference type="SUPFAM" id="SSF103481">
    <property type="entry name" value="Multidrug resistance efflux transporter EmrE"/>
    <property type="match status" value="2"/>
</dbReference>
<reference evidence="13 14" key="1">
    <citation type="submission" date="2020-08" db="EMBL/GenBank/DDBJ databases">
        <title>Stenotrophomonas tumulicola JCM 30961.</title>
        <authorList>
            <person name="Deng Y."/>
        </authorList>
    </citation>
    <scope>NUCLEOTIDE SEQUENCE [LARGE SCALE GENOMIC DNA]</scope>
    <source>
        <strain evidence="13 14">JCM 30961</strain>
    </source>
</reference>
<comment type="subcellular location">
    <subcellularLocation>
        <location evidence="1">Cell membrane</location>
        <topology evidence="1">Multi-pass membrane protein</topology>
    </subcellularLocation>
</comment>
<dbReference type="EMBL" id="JACGXS010000021">
    <property type="protein sequence ID" value="MBA8683920.1"/>
    <property type="molecule type" value="Genomic_DNA"/>
</dbReference>